<evidence type="ECO:0000256" key="2">
    <source>
        <dbReference type="ARBA" id="ARBA00023015"/>
    </source>
</evidence>
<dbReference type="GO" id="GO:0003677">
    <property type="term" value="F:DNA binding"/>
    <property type="evidence" value="ECO:0007669"/>
    <property type="project" value="UniProtKB-KW"/>
</dbReference>
<dbReference type="CDD" id="cd01392">
    <property type="entry name" value="HTH_LacI"/>
    <property type="match status" value="1"/>
</dbReference>
<keyword evidence="1" id="KW-0678">Repressor</keyword>
<dbReference type="CDD" id="cd06275">
    <property type="entry name" value="PBP1_PurR"/>
    <property type="match status" value="1"/>
</dbReference>
<dbReference type="Proteomes" id="UP001228044">
    <property type="component" value="Unassembled WGS sequence"/>
</dbReference>
<dbReference type="SUPFAM" id="SSF47413">
    <property type="entry name" value="lambda repressor-like DNA-binding domains"/>
    <property type="match status" value="1"/>
</dbReference>
<keyword evidence="7" id="KW-1185">Reference proteome</keyword>
<dbReference type="PRINTS" id="PR00036">
    <property type="entry name" value="HTHLACI"/>
</dbReference>
<keyword evidence="4" id="KW-0804">Transcription</keyword>
<organism evidence="6 7">
    <name type="scientific">Roseateles violae</name>
    <dbReference type="NCBI Taxonomy" id="3058042"/>
    <lineage>
        <taxon>Bacteria</taxon>
        <taxon>Pseudomonadati</taxon>
        <taxon>Pseudomonadota</taxon>
        <taxon>Betaproteobacteria</taxon>
        <taxon>Burkholderiales</taxon>
        <taxon>Sphaerotilaceae</taxon>
        <taxon>Roseateles</taxon>
    </lineage>
</organism>
<dbReference type="PROSITE" id="PS50932">
    <property type="entry name" value="HTH_LACI_2"/>
    <property type="match status" value="1"/>
</dbReference>
<dbReference type="InterPro" id="IPR028082">
    <property type="entry name" value="Peripla_BP_I"/>
</dbReference>
<comment type="caution">
    <text evidence="6">The sequence shown here is derived from an EMBL/GenBank/DDBJ whole genome shotgun (WGS) entry which is preliminary data.</text>
</comment>
<feature type="domain" description="HTH lacI-type" evidence="5">
    <location>
        <begin position="2"/>
        <end position="56"/>
    </location>
</feature>
<dbReference type="InterPro" id="IPR057343">
    <property type="entry name" value="PurR_sensor_dom"/>
</dbReference>
<dbReference type="Pfam" id="PF00356">
    <property type="entry name" value="LacI"/>
    <property type="match status" value="1"/>
</dbReference>
<reference evidence="6 7" key="1">
    <citation type="submission" date="2023-06" db="EMBL/GenBank/DDBJ databases">
        <title>Pelomonas sp. PFR6 16S ribosomal RNA gene Genome sequencing and assembly.</title>
        <authorList>
            <person name="Woo H."/>
        </authorList>
    </citation>
    <scope>NUCLEOTIDE SEQUENCE [LARGE SCALE GENOMIC DNA]</scope>
    <source>
        <strain evidence="6 7">PFR6</strain>
    </source>
</reference>
<accession>A0ABT8DUX4</accession>
<keyword evidence="3 6" id="KW-0238">DNA-binding</keyword>
<sequence length="341" mass="36539">MSTIKDVAALAGVSFTTVSHVLNDTRPVSADARRRVLAAVEEIGYLPSAVARSLRKSETKIVGVLVPNVNNPFFAELVAGVEECCRLAGFSVFLCNSDNDPKRQQQYMRTLLEKRVDGLLLSSAGDDEALARIFKLASVPSVTVDRLVPGARADRVSVNNQQGAYNAVQHLLSLGHRRIACISGPAEFEVSRERIEGWRRALLEAGLAPDEQLVVESDFSSPGGYEAVRKLLRAQGGAAAPVTGIFASNDMMAIGALRAAAELGLKVPQQLSIVGFDDIELSRYVFPALSSVGCSIRQLGHEAGRVLIDRIENPGAALKDVQLTPRLVVRESTAAPAENKG</sequence>
<dbReference type="PANTHER" id="PTHR30146:SF148">
    <property type="entry name" value="HTH-TYPE TRANSCRIPTIONAL REPRESSOR PURR-RELATED"/>
    <property type="match status" value="1"/>
</dbReference>
<evidence type="ECO:0000259" key="5">
    <source>
        <dbReference type="PROSITE" id="PS50932"/>
    </source>
</evidence>
<name>A0ABT8DUX4_9BURK</name>
<proteinExistence type="predicted"/>
<keyword evidence="2" id="KW-0805">Transcription regulation</keyword>
<protein>
    <submittedName>
        <fullName evidence="6">LacI family DNA-binding transcriptional regulator</fullName>
    </submittedName>
</protein>
<dbReference type="Pfam" id="PF13377">
    <property type="entry name" value="Peripla_BP_3"/>
    <property type="match status" value="1"/>
</dbReference>
<dbReference type="InterPro" id="IPR000843">
    <property type="entry name" value="HTH_LacI"/>
</dbReference>
<dbReference type="InterPro" id="IPR046335">
    <property type="entry name" value="LacI/GalR-like_sensor"/>
</dbReference>
<evidence type="ECO:0000256" key="1">
    <source>
        <dbReference type="ARBA" id="ARBA00022491"/>
    </source>
</evidence>
<dbReference type="Gene3D" id="1.10.260.40">
    <property type="entry name" value="lambda repressor-like DNA-binding domains"/>
    <property type="match status" value="1"/>
</dbReference>
<dbReference type="RefSeq" id="WP_290360108.1">
    <property type="nucleotide sequence ID" value="NZ_JAUHHC010000004.1"/>
</dbReference>
<gene>
    <name evidence="6" type="ORF">QWJ38_16030</name>
</gene>
<evidence type="ECO:0000256" key="4">
    <source>
        <dbReference type="ARBA" id="ARBA00023163"/>
    </source>
</evidence>
<dbReference type="InterPro" id="IPR010982">
    <property type="entry name" value="Lambda_DNA-bd_dom_sf"/>
</dbReference>
<dbReference type="Gene3D" id="3.40.50.2300">
    <property type="match status" value="2"/>
</dbReference>
<evidence type="ECO:0000313" key="7">
    <source>
        <dbReference type="Proteomes" id="UP001228044"/>
    </source>
</evidence>
<dbReference type="PROSITE" id="PS00356">
    <property type="entry name" value="HTH_LACI_1"/>
    <property type="match status" value="1"/>
</dbReference>
<evidence type="ECO:0000256" key="3">
    <source>
        <dbReference type="ARBA" id="ARBA00023125"/>
    </source>
</evidence>
<dbReference type="EMBL" id="JAUHHC010000004">
    <property type="protein sequence ID" value="MDN3921798.1"/>
    <property type="molecule type" value="Genomic_DNA"/>
</dbReference>
<dbReference type="PANTHER" id="PTHR30146">
    <property type="entry name" value="LACI-RELATED TRANSCRIPTIONAL REPRESSOR"/>
    <property type="match status" value="1"/>
</dbReference>
<evidence type="ECO:0000313" key="6">
    <source>
        <dbReference type="EMBL" id="MDN3921798.1"/>
    </source>
</evidence>
<dbReference type="SUPFAM" id="SSF53822">
    <property type="entry name" value="Periplasmic binding protein-like I"/>
    <property type="match status" value="1"/>
</dbReference>
<dbReference type="SMART" id="SM00354">
    <property type="entry name" value="HTH_LACI"/>
    <property type="match status" value="1"/>
</dbReference>